<dbReference type="RefSeq" id="WP_006747473.1">
    <property type="nucleotide sequence ID" value="NZ_CP007029.1"/>
</dbReference>
<keyword evidence="1" id="KW-0472">Membrane</keyword>
<keyword evidence="1" id="KW-0812">Transmembrane</keyword>
<dbReference type="KEGG" id="tti:THITH_08900"/>
<name>W0DMZ2_9GAMM</name>
<dbReference type="HOGENOM" id="CLU_159099_0_1_6"/>
<evidence type="ECO:0000259" key="2">
    <source>
        <dbReference type="Pfam" id="PF09851"/>
    </source>
</evidence>
<accession>W0DMZ2</accession>
<protein>
    <submittedName>
        <fullName evidence="3">Electron transporter RnfE</fullName>
    </submittedName>
</protein>
<dbReference type="InterPro" id="IPR018649">
    <property type="entry name" value="SHOCT"/>
</dbReference>
<dbReference type="EMBL" id="CP007029">
    <property type="protein sequence ID" value="AHE98358.1"/>
    <property type="molecule type" value="Genomic_DNA"/>
</dbReference>
<reference evidence="3 4" key="1">
    <citation type="submission" date="2013-12" db="EMBL/GenBank/DDBJ databases">
        <authorList>
            <consortium name="DOE Joint Genome Institute"/>
            <person name="Muyzer G."/>
            <person name="Huntemann M."/>
            <person name="Han J."/>
            <person name="Chen A."/>
            <person name="Kyrpides N."/>
            <person name="Mavromatis K."/>
            <person name="Markowitz V."/>
            <person name="Palaniappan K."/>
            <person name="Ivanova N."/>
            <person name="Schaumberg A."/>
            <person name="Pati A."/>
            <person name="Liolios K."/>
            <person name="Nordberg H.P."/>
            <person name="Cantor M.N."/>
            <person name="Hua S.X."/>
            <person name="Woyke T."/>
        </authorList>
    </citation>
    <scope>NUCLEOTIDE SEQUENCE [LARGE SCALE GENOMIC DNA]</scope>
    <source>
        <strain evidence="3 4">ARh 1</strain>
    </source>
</reference>
<evidence type="ECO:0000313" key="3">
    <source>
        <dbReference type="EMBL" id="AHE98358.1"/>
    </source>
</evidence>
<dbReference type="Pfam" id="PF09851">
    <property type="entry name" value="SHOCT"/>
    <property type="match status" value="1"/>
</dbReference>
<feature type="domain" description="SHOCT" evidence="2">
    <location>
        <begin position="50"/>
        <end position="75"/>
    </location>
</feature>
<dbReference type="Proteomes" id="UP000005289">
    <property type="component" value="Chromosome"/>
</dbReference>
<proteinExistence type="predicted"/>
<keyword evidence="4" id="KW-1185">Reference proteome</keyword>
<gene>
    <name evidence="3" type="ORF">THITH_08900</name>
</gene>
<dbReference type="AlphaFoldDB" id="W0DMZ2"/>
<sequence length="82" mass="9255">MMDGYGFGHGFGILSWVLIFLVVVVVAVFLSRAFGDGNTYDRVVPHDKSPLDILKERYARGEIDHDEFEKRKRDLQGRGSGP</sequence>
<evidence type="ECO:0000313" key="4">
    <source>
        <dbReference type="Proteomes" id="UP000005289"/>
    </source>
</evidence>
<keyword evidence="1" id="KW-1133">Transmembrane helix</keyword>
<evidence type="ECO:0000256" key="1">
    <source>
        <dbReference type="SAM" id="Phobius"/>
    </source>
</evidence>
<organism evidence="3 4">
    <name type="scientific">Thioalkalivibrio paradoxus ARh 1</name>
    <dbReference type="NCBI Taxonomy" id="713585"/>
    <lineage>
        <taxon>Bacteria</taxon>
        <taxon>Pseudomonadati</taxon>
        <taxon>Pseudomonadota</taxon>
        <taxon>Gammaproteobacteria</taxon>
        <taxon>Chromatiales</taxon>
        <taxon>Ectothiorhodospiraceae</taxon>
        <taxon>Thioalkalivibrio</taxon>
    </lineage>
</organism>
<dbReference type="STRING" id="713585.THITH_08900"/>
<feature type="transmembrane region" description="Helical" evidence="1">
    <location>
        <begin position="6"/>
        <end position="30"/>
    </location>
</feature>